<dbReference type="RefSeq" id="WP_307433623.1">
    <property type="nucleotide sequence ID" value="NZ_JAUSVK010000001.1"/>
</dbReference>
<proteinExistence type="predicted"/>
<accession>A0ABU0FL11</accession>
<sequence length="91" mass="9962">MSNDDPLKPWRDMMASGKVVMSHVIDMPIKLSLSEAGVLQIDSPFAVVGIEQAGLQRMYIMATLETLLVALQELADHPDRTIEIKAGRAAN</sequence>
<comment type="caution">
    <text evidence="1">The sequence shown here is derived from an EMBL/GenBank/DDBJ whole genome shotgun (WGS) entry which is preliminary data.</text>
</comment>
<evidence type="ECO:0000313" key="2">
    <source>
        <dbReference type="Proteomes" id="UP001237448"/>
    </source>
</evidence>
<keyword evidence="2" id="KW-1185">Reference proteome</keyword>
<organism evidence="1 2">
    <name type="scientific">Labrys monachus</name>
    <dbReference type="NCBI Taxonomy" id="217067"/>
    <lineage>
        <taxon>Bacteria</taxon>
        <taxon>Pseudomonadati</taxon>
        <taxon>Pseudomonadota</taxon>
        <taxon>Alphaproteobacteria</taxon>
        <taxon>Hyphomicrobiales</taxon>
        <taxon>Xanthobacteraceae</taxon>
        <taxon>Labrys</taxon>
    </lineage>
</organism>
<evidence type="ECO:0000313" key="1">
    <source>
        <dbReference type="EMBL" id="MDQ0395176.1"/>
    </source>
</evidence>
<gene>
    <name evidence="1" type="ORF">J3R73_004968</name>
</gene>
<dbReference type="EMBL" id="JAUSVK010000001">
    <property type="protein sequence ID" value="MDQ0395176.1"/>
    <property type="molecule type" value="Genomic_DNA"/>
</dbReference>
<reference evidence="1 2" key="1">
    <citation type="submission" date="2023-07" db="EMBL/GenBank/DDBJ databases">
        <title>Genomic Encyclopedia of Type Strains, Phase IV (KMG-IV): sequencing the most valuable type-strain genomes for metagenomic binning, comparative biology and taxonomic classification.</title>
        <authorList>
            <person name="Goeker M."/>
        </authorList>
    </citation>
    <scope>NUCLEOTIDE SEQUENCE [LARGE SCALE GENOMIC DNA]</scope>
    <source>
        <strain evidence="1 2">DSM 5896</strain>
    </source>
</reference>
<name>A0ABU0FL11_9HYPH</name>
<protein>
    <submittedName>
        <fullName evidence="1">Uncharacterized protein</fullName>
    </submittedName>
</protein>
<dbReference type="Proteomes" id="UP001237448">
    <property type="component" value="Unassembled WGS sequence"/>
</dbReference>